<dbReference type="EMBL" id="JAWDJW010010346">
    <property type="protein sequence ID" value="KAK3047580.1"/>
    <property type="molecule type" value="Genomic_DNA"/>
</dbReference>
<accession>A0ACC3CWI0</accession>
<feature type="non-terminal residue" evidence="1">
    <location>
        <position position="1"/>
    </location>
</feature>
<proteinExistence type="predicted"/>
<dbReference type="Proteomes" id="UP001186974">
    <property type="component" value="Unassembled WGS sequence"/>
</dbReference>
<name>A0ACC3CWI0_9PEZI</name>
<reference evidence="1" key="1">
    <citation type="submission" date="2024-09" db="EMBL/GenBank/DDBJ databases">
        <title>Black Yeasts Isolated from many extreme environments.</title>
        <authorList>
            <person name="Coleine C."/>
            <person name="Stajich J.E."/>
            <person name="Selbmann L."/>
        </authorList>
    </citation>
    <scope>NUCLEOTIDE SEQUENCE</scope>
    <source>
        <strain evidence="1">CCFEE 5737</strain>
    </source>
</reference>
<organism evidence="1 2">
    <name type="scientific">Coniosporium uncinatum</name>
    <dbReference type="NCBI Taxonomy" id="93489"/>
    <lineage>
        <taxon>Eukaryota</taxon>
        <taxon>Fungi</taxon>
        <taxon>Dikarya</taxon>
        <taxon>Ascomycota</taxon>
        <taxon>Pezizomycotina</taxon>
        <taxon>Dothideomycetes</taxon>
        <taxon>Dothideomycetes incertae sedis</taxon>
        <taxon>Coniosporium</taxon>
    </lineage>
</organism>
<comment type="caution">
    <text evidence="1">The sequence shown here is derived from an EMBL/GenBank/DDBJ whole genome shotgun (WGS) entry which is preliminary data.</text>
</comment>
<keyword evidence="2" id="KW-1185">Reference proteome</keyword>
<protein>
    <submittedName>
        <fullName evidence="1">Uncharacterized protein</fullName>
    </submittedName>
</protein>
<evidence type="ECO:0000313" key="2">
    <source>
        <dbReference type="Proteomes" id="UP001186974"/>
    </source>
</evidence>
<gene>
    <name evidence="1" type="ORF">LTS18_013124</name>
</gene>
<sequence length="182" mass="18626">LGQQQEQGQQGQQQQQLLRRHSSSTAARTQQQPQHHRSFDAEEDAHSSAAVAMAGLAGHAVDGWTFAANTHNNNGHHHNSGHGAHPHDGIGSAQQVAADSISLTQESPNGMANDLVSLFEAAGGYHVGMNNGFETGLGGPSHGAGQGGGGGGQGPGGGGGGDGNQQMFGNEDELARILRDLF</sequence>
<evidence type="ECO:0000313" key="1">
    <source>
        <dbReference type="EMBL" id="KAK3047580.1"/>
    </source>
</evidence>